<comment type="caution">
    <text evidence="2">The sequence shown here is derived from an EMBL/GenBank/DDBJ whole genome shotgun (WGS) entry which is preliminary data.</text>
</comment>
<sequence>MVDLLLASQNMHYEFRMVSLAAESAQAAYLSNSSELPDCLYELFRSVEQATPATRDGSVKASILVTTDYSDLPLLIVACRGTASLVDWLVNLDGDLEDCSNFISQRQGTSSFNVEPDIARTTAHAGLLRIAKCMASEVCNKILDAGSSRFTTTGGGRKPVLMVTGHSAGGGVASLMSSHIRLRRHDIVDRFEAVHCVTFAAPPVFDSPDTVNDVPNLPLGLSINIVNYGDIVPRADKAYIKSLLALYIERAESLIDDIWDFGEPIAWNYGQNVLLMDVAPIDADAQNADGDDGTDIKAFSPDMEDACFWKCEITSNGRMYEGNKMPESLNLGVSEFETRLN</sequence>
<dbReference type="Gene3D" id="3.40.50.1820">
    <property type="entry name" value="alpha/beta hydrolase"/>
    <property type="match status" value="1"/>
</dbReference>
<dbReference type="Proteomes" id="UP000544331">
    <property type="component" value="Unassembled WGS sequence"/>
</dbReference>
<organism evidence="2 3">
    <name type="scientific">Fusarium mundagurra</name>
    <dbReference type="NCBI Taxonomy" id="1567541"/>
    <lineage>
        <taxon>Eukaryota</taxon>
        <taxon>Fungi</taxon>
        <taxon>Dikarya</taxon>
        <taxon>Ascomycota</taxon>
        <taxon>Pezizomycotina</taxon>
        <taxon>Sordariomycetes</taxon>
        <taxon>Hypocreomycetidae</taxon>
        <taxon>Hypocreales</taxon>
        <taxon>Nectriaceae</taxon>
        <taxon>Fusarium</taxon>
        <taxon>Fusarium fujikuroi species complex</taxon>
    </lineage>
</organism>
<accession>A0A8H5XQ99</accession>
<dbReference type="InterPro" id="IPR002921">
    <property type="entry name" value="Fungal_lipase-type"/>
</dbReference>
<dbReference type="GO" id="GO:0006629">
    <property type="term" value="P:lipid metabolic process"/>
    <property type="evidence" value="ECO:0007669"/>
    <property type="project" value="InterPro"/>
</dbReference>
<dbReference type="EMBL" id="JAAOAN010000969">
    <property type="protein sequence ID" value="KAF5697897.1"/>
    <property type="molecule type" value="Genomic_DNA"/>
</dbReference>
<keyword evidence="3" id="KW-1185">Reference proteome</keyword>
<dbReference type="CDD" id="cd00519">
    <property type="entry name" value="Lipase_3"/>
    <property type="match status" value="1"/>
</dbReference>
<dbReference type="SUPFAM" id="SSF53474">
    <property type="entry name" value="alpha/beta-Hydrolases"/>
    <property type="match status" value="1"/>
</dbReference>
<gene>
    <name evidence="2" type="ORF">FMUND_15264</name>
</gene>
<dbReference type="PANTHER" id="PTHR46023:SF6">
    <property type="entry name" value="LIPASE CLASS 3 FAMILY PROTEIN"/>
    <property type="match status" value="1"/>
</dbReference>
<dbReference type="PANTHER" id="PTHR46023">
    <property type="entry name" value="LIPASE CLASS 3 PROTEIN-LIKE"/>
    <property type="match status" value="1"/>
</dbReference>
<reference evidence="2 3" key="1">
    <citation type="submission" date="2020-05" db="EMBL/GenBank/DDBJ databases">
        <title>Identification and distribution of gene clusters putatively required for synthesis of sphingolipid metabolism inhibitors in phylogenetically diverse species of the filamentous fungus Fusarium.</title>
        <authorList>
            <person name="Kim H.-S."/>
            <person name="Busman M."/>
            <person name="Brown D.W."/>
            <person name="Divon H."/>
            <person name="Uhlig S."/>
            <person name="Proctor R.H."/>
        </authorList>
    </citation>
    <scope>NUCLEOTIDE SEQUENCE [LARGE SCALE GENOMIC DNA]</scope>
    <source>
        <strain evidence="2 3">NRRL 66235</strain>
    </source>
</reference>
<evidence type="ECO:0000313" key="3">
    <source>
        <dbReference type="Proteomes" id="UP000544331"/>
    </source>
</evidence>
<dbReference type="InterPro" id="IPR029058">
    <property type="entry name" value="AB_hydrolase_fold"/>
</dbReference>
<evidence type="ECO:0000313" key="2">
    <source>
        <dbReference type="EMBL" id="KAF5697897.1"/>
    </source>
</evidence>
<evidence type="ECO:0000259" key="1">
    <source>
        <dbReference type="Pfam" id="PF01764"/>
    </source>
</evidence>
<dbReference type="OrthoDB" id="426718at2759"/>
<proteinExistence type="predicted"/>
<name>A0A8H5XQ99_9HYPO</name>
<dbReference type="Pfam" id="PF01764">
    <property type="entry name" value="Lipase_3"/>
    <property type="match status" value="1"/>
</dbReference>
<feature type="domain" description="Fungal lipase-type" evidence="1">
    <location>
        <begin position="76"/>
        <end position="235"/>
    </location>
</feature>
<protein>
    <submittedName>
        <fullName evidence="2">Lipase class 3</fullName>
    </submittedName>
</protein>
<dbReference type="AlphaFoldDB" id="A0A8H5XQ99"/>